<feature type="chain" id="PRO_5046439931" evidence="3">
    <location>
        <begin position="21"/>
        <end position="3500"/>
    </location>
</feature>
<dbReference type="Pfam" id="PF18962">
    <property type="entry name" value="Por_Secre_tail"/>
    <property type="match status" value="1"/>
</dbReference>
<sequence>MKKPLLFLLPFLFCFQLSNAQIPQFVFEYDAAAQGNPALVTAVEHAFDIWSNEIVSSVPIVVQVNYVNLGFFTAGNAQTENFQFGFQGAPDPNVKYPMALANEFAQTDLNGTAPEIIMNLNSTTNFYYGTDGNPPSNQFDLVSVVLHEACHALGFFSEARVNAAGEGEFAGVLPYIYDTFLVDANGNRLIDLPENTLQLGNALTSGQVFMDGENAKAALGGARPQISANNFTLGSSLSHWNLTTYLGTDNSLMTPATFNGSAQHNVGDITKGLMADMGWVLATDNNSMAETEIILDGNGQLIITDTNGGTSDDEFVLAISGQNLRIQNNSSLAITGNGTQQIDANTVEVPLANITNGIEINGADGIDTLHIDSALNLTGAGNDLTVRDADIFITGTGNLRLNALNVYAADFDTGNLTTTVTTTANFFEDSGIVGTGTILGILNMQMFSTVAPGASPGILNTGNLILGAESAYEVEYDEMALGIKQDQINVTGTVTIENDVLLDLNGDFPSNAANELIIIQNDGSDPVVGTFQGLAEGAIINDDFVGTISYVGGDGNDITLSSLDDTPPTLVEFTPVDNAINIPLDANLILTFDEPVQLSGEQFLDFNILNVTDGRVEANKFYLDITVNGNVVTVNPMRNLSPNKEYSIGFQENFFQDLSGNAVPEYDGYNSPYNFSTITTADATQPTLSSISPEDNAIDVALNTVITLAFDEAIQVQQDPGVFRLFKILGTGTPEPSDIETLEDLPANGPGITINGNNVELDFVTDFEPNTKYLIQLAFDDTVLEDISGNRWYADLETEFESPGLENLGYIFTTGAAIDDTEAPVITCPATVTSTAGSNCSATVSLNEPTATDNLSTVFTFEGIRSDGFALTDSFFIGNTTVTWTATDQAGNISESCEQTVTISGTANCWENVGEPLLSDGKATGMDFAKSPLGNLYLAYISGETAKQLKVKMYDGTTWQAVGDVIYEYTQNFPINLAVDTTGVPYVAYYDWVLRRHIVKRYLNGVWEDFGGVIQGFAQEFLDPDIAFNTLNELHIVYGASGGGLTTEKWTGTAWEPVGPENFSNNTLDYSYTFDSNGVIYVAYQEVDESPQRLTVQRFINGVWEFVGSERFSQGTSGYSTISISPNNVPYVAYFDSGGTNVVLVKRFNGTSWEDVGDSPYSGGAESISLGFDVNGTPYIGFKVFNAGYFVKRLESGSWVSIGGGNSIVPLGEYDFFETMHICMDNTDSNNPTLFAAMAREGIHVKSIQPGVLDAEAPVINCPDNVAAVIAETETTATISLENPTATDNVSTNFTFSGSRSDALPLADPYPIGETTVTWTATDEAGNASESCDQLVTVLPAESEVVLAADGSLSLTDTNGGTSDDEFVMTLENGNLILTNNSPIAIAGMGVVQLDANTVQIPLSSITNGFSLDAGLGDDTLQLSTELVLLGPDNGITVNSLDVLLTGTGILELHALNVTDGNYDTNGLETNVETEANFYENATLSGTGSINGIVNMNANSNLDPGTSPGILNTGDLTLDNNNNNFEVNGPEAGTDHDQVVVAGTIIIAPGTTLNLLNGYESGQNDEIVLIVNDGLDAIVGFFDNFIEGAIVVFGDFTGTITYVGGDGNDLVLLGSTVTDTEPPMAVCQDFTVELDGNGTATVSVSDIDNGSSDNEGIAAIGIRRNVARDYDQNVVPDAIFGSGNANGGFTVNQTGEVELGLRAKVRYPVPQNTFNGNGDGTYSHLAGAGSPASRALWNFEWSVNTDPAGTTGTKLDGLTYEMGMDFDPSMGTAYFVFDPINAQPLADHAIGDNATANGGGTVATDAAGYAALLAANNVAQNSWNLDFFNEFVPTAFDPVVDGTYDIYLKAMDGTGAVVGETHITVVVGNGGGAGALPTTLDFTEADLGANTVELTVVDEAGNVSTCTATVTVESTADTEPPMAVCQDFTVELDGSGTATVSVSDIDNGSSDNNAIAAIGIRRNVARDYDQNVVPDAIFGSGNANGGFAVNQTGDVELGLRAKVRYPVPQNTFNGNGDGTYSHLAGAGNPASRALWNFEWSVNTDPAGTTGTKLDGLTYELGMDFDPSMGTAYFVFDPINAQPLADHAIGDNATANGGGTVATDAAGYAALLAANNVAQNSWNLDFFDELAGKNFDPTVNGTYEVYLKAFDGSGALVGETKITVIVGNGGAPGLLPQSIDFTDADIGTNVVELTVVDAAGNSTSCTSTVTVLPAVCPIAIQTEPTNFELCAGTEGATFSVSATGQGNLAYTWQMLEVGATVWTNAEEVEGTEQLTLLETIQNDRNGTQYRVIIRDDNGSPDDESDDCEIISNTATLGVSPTPNVGFTALPNVSIDAGVQLNLGGGIPSLDDQTSGSGVYSGEGVSDNGDGTYDFDPAIAGLGIHTISYTYTNETGCIGVASDDVEVLETCTLIIAEGPKGFQVCSGTRDQAITVKATGVGILSYNWEYTKNGSPWSKVDFSDGTETLHFPLLVPHYNGKKYRVRITSDNGTADDSTDDCTVLSQEAMVQVFDTPSLTFNTLGDVGVDAGVQKGLSGGNLSGGTFSGPGVTDNGNGTYDFDPEKAGIGTHLITYSYTNDTGCTVSKTDKVNVLEACDISFSKQPTDISTCLGATGEQVSVSVNGQGPFTYQWEYSIDDGHSWYNYGGIASNPVLSLPTMIPHFNGKRLRVVVNSGSCTRISQEAVIRFKEPTNVIFNAPATDLAMAAGTQTGLSGGLPSGGHYSGNGVTDNGNGTYNFNPIVAGSGVHAITYTYPGDNTSCGGEAIDTLTVTNDCSIEITENPADVTLCGTENESYMFNVSATGNGGITYQWQYLEGSAWVNSTENQSDYGSHQLVMESTQGVSAPMSYRVVVTSDNGTPQNKGDDCTVTSTVATLTYKEPLNISVSGANKFCEGDSTVITAIGGDTYEWKGPQGYLGTTGEITLNTPGIYTVTGWDSNSCAKGEYSFVVSVDMLPEVSFQSPDMFKVGAGMQIGLTGGLPLGGTYSGTGVTDDGNGQTYSFDPAEVGLGVHTITYTYEDGNSCFNSVSSTVNITNSCDIVIIEGPEDIVLCEGNEEAAFSVSASGNGVLSFLWETSIDDGGSWSTVATNATELVLETPLNGQLVRVSVADDDSSFGNSSDDCTVISRIAEVEVNELPAVSLNLPGTLTLDSGIILLESGMPQGGSYSGIGVLNNDDGTFSFDPQLATVGAYTITYTFSNDLGCMANASVEIEVTDPITPQVVLINEFSPNPPGNDSANQELELKGTPGETFNGWVVLLDSDSETSGDVNESHEIFGTFDEDGLMVVSINDFENPSFTLVLTDSFDVTVTDFDKDDNGQIDPADSAKLGAIFDALGIPDSSSDETYLFGAQLGGMDFKYTGREPELVFRERDTNDWYAVNDLDGAFVHDSAGNELGFGQFSTNPGIPTLGDINPFVIISTSAFTMKAWPNPVSEMLSLDLSNKDIIKTFNFMDSSGKLINSIPANDTKTQTFFVNTLQSGIYMVNAVGFNGESYTLKFIVRR</sequence>
<dbReference type="InterPro" id="IPR032812">
    <property type="entry name" value="SbsA_Ig"/>
</dbReference>
<evidence type="ECO:0000259" key="4">
    <source>
        <dbReference type="PROSITE" id="PS50825"/>
    </source>
</evidence>
<dbReference type="InterPro" id="IPR024079">
    <property type="entry name" value="MetalloPept_cat_dom_sf"/>
</dbReference>
<dbReference type="PROSITE" id="PS50825">
    <property type="entry name" value="HYR"/>
    <property type="match status" value="2"/>
</dbReference>
<dbReference type="SUPFAM" id="SSF89372">
    <property type="entry name" value="Fucose-specific lectin"/>
    <property type="match status" value="1"/>
</dbReference>
<feature type="domain" description="HYR" evidence="4">
    <location>
        <begin position="819"/>
        <end position="905"/>
    </location>
</feature>
<dbReference type="PANTHER" id="PTHR46343">
    <property type="entry name" value="HYR DOMAIN-CONTAINING PROTEIN"/>
    <property type="match status" value="1"/>
</dbReference>
<protein>
    <submittedName>
        <fullName evidence="5">HYR domain-containing protein</fullName>
    </submittedName>
</protein>
<dbReference type="Gene3D" id="3.40.390.10">
    <property type="entry name" value="Collagenase (Catalytic Domain)"/>
    <property type="match status" value="1"/>
</dbReference>
<evidence type="ECO:0000313" key="5">
    <source>
        <dbReference type="EMBL" id="MFD0797126.1"/>
    </source>
</evidence>
<comment type="caution">
    <text evidence="5">The sequence shown here is derived from an EMBL/GenBank/DDBJ whole genome shotgun (WGS) entry which is preliminary data.</text>
</comment>
<dbReference type="InterPro" id="IPR043555">
    <property type="entry name" value="SRPX-like"/>
</dbReference>
<keyword evidence="1 3" id="KW-0732">Signal</keyword>
<proteinExistence type="predicted"/>
<dbReference type="Proteomes" id="UP001597012">
    <property type="component" value="Unassembled WGS sequence"/>
</dbReference>
<evidence type="ECO:0000256" key="2">
    <source>
        <dbReference type="ARBA" id="ARBA00022737"/>
    </source>
</evidence>
<dbReference type="Pfam" id="PF02494">
    <property type="entry name" value="HYR"/>
    <property type="match status" value="2"/>
</dbReference>
<feature type="signal peptide" evidence="3">
    <location>
        <begin position="1"/>
        <end position="20"/>
    </location>
</feature>
<feature type="domain" description="HYR" evidence="4">
    <location>
        <begin position="1253"/>
        <end position="1340"/>
    </location>
</feature>
<evidence type="ECO:0000256" key="1">
    <source>
        <dbReference type="ARBA" id="ARBA00022729"/>
    </source>
</evidence>
<dbReference type="InterPro" id="IPR026444">
    <property type="entry name" value="Secre_tail"/>
</dbReference>
<keyword evidence="2" id="KW-0677">Repeat</keyword>
<dbReference type="NCBIfam" id="TIGR04183">
    <property type="entry name" value="Por_Secre_tail"/>
    <property type="match status" value="1"/>
</dbReference>
<dbReference type="Pfam" id="PF13205">
    <property type="entry name" value="Big_5"/>
    <property type="match status" value="2"/>
</dbReference>
<gene>
    <name evidence="5" type="ORF">ACFQZJ_06620</name>
</gene>
<keyword evidence="6" id="KW-1185">Reference proteome</keyword>
<dbReference type="RefSeq" id="WP_379933245.1">
    <property type="nucleotide sequence ID" value="NZ_JBHTHY010000004.1"/>
</dbReference>
<organism evidence="5 6">
    <name type="scientific">Maribacter chungangensis</name>
    <dbReference type="NCBI Taxonomy" id="1069117"/>
    <lineage>
        <taxon>Bacteria</taxon>
        <taxon>Pseudomonadati</taxon>
        <taxon>Bacteroidota</taxon>
        <taxon>Flavobacteriia</taxon>
        <taxon>Flavobacteriales</taxon>
        <taxon>Flavobacteriaceae</taxon>
        <taxon>Maribacter</taxon>
    </lineage>
</organism>
<evidence type="ECO:0000256" key="3">
    <source>
        <dbReference type="SAM" id="SignalP"/>
    </source>
</evidence>
<accession>A0ABW3B1B9</accession>
<dbReference type="EMBL" id="JBHTHY010000004">
    <property type="protein sequence ID" value="MFD0797126.1"/>
    <property type="molecule type" value="Genomic_DNA"/>
</dbReference>
<name>A0ABW3B1B9_9FLAO</name>
<dbReference type="PANTHER" id="PTHR46343:SF2">
    <property type="entry name" value="SUSHI_VON WILLEBRAND FACTOR TYPE A_EGF_PENTRAXIN DOMAIN-CONTAINING 1"/>
    <property type="match status" value="1"/>
</dbReference>
<evidence type="ECO:0000313" key="6">
    <source>
        <dbReference type="Proteomes" id="UP001597012"/>
    </source>
</evidence>
<dbReference type="InterPro" id="IPR003410">
    <property type="entry name" value="HYR_dom"/>
</dbReference>
<reference evidence="6" key="1">
    <citation type="journal article" date="2019" name="Int. J. Syst. Evol. Microbiol.">
        <title>The Global Catalogue of Microorganisms (GCM) 10K type strain sequencing project: providing services to taxonomists for standard genome sequencing and annotation.</title>
        <authorList>
            <consortium name="The Broad Institute Genomics Platform"/>
            <consortium name="The Broad Institute Genome Sequencing Center for Infectious Disease"/>
            <person name="Wu L."/>
            <person name="Ma J."/>
        </authorList>
    </citation>
    <scope>NUCLEOTIDE SEQUENCE [LARGE SCALE GENOMIC DNA]</scope>
    <source>
        <strain evidence="6">CCUG 61948</strain>
    </source>
</reference>